<dbReference type="InterPro" id="IPR050207">
    <property type="entry name" value="Trans_regulatory_Fis"/>
</dbReference>
<evidence type="ECO:0000256" key="1">
    <source>
        <dbReference type="ARBA" id="ARBA00008559"/>
    </source>
</evidence>
<dbReference type="GO" id="GO:0006355">
    <property type="term" value="P:regulation of DNA-templated transcription"/>
    <property type="evidence" value="ECO:0007669"/>
    <property type="project" value="InterPro"/>
</dbReference>
<dbReference type="EMBL" id="AYSV01000009">
    <property type="protein sequence ID" value="ETD72882.1"/>
    <property type="molecule type" value="Genomic_DNA"/>
</dbReference>
<organism evidence="5 6">
    <name type="scientific">Pelistega indica</name>
    <dbReference type="NCBI Taxonomy" id="1414851"/>
    <lineage>
        <taxon>Bacteria</taxon>
        <taxon>Pseudomonadati</taxon>
        <taxon>Pseudomonadota</taxon>
        <taxon>Betaproteobacteria</taxon>
        <taxon>Burkholderiales</taxon>
        <taxon>Alcaligenaceae</taxon>
        <taxon>Pelistega</taxon>
    </lineage>
</organism>
<name>V8GAX6_9BURK</name>
<dbReference type="PANTHER" id="PTHR47918">
    <property type="entry name" value="DNA-BINDING PROTEIN FIS"/>
    <property type="match status" value="1"/>
</dbReference>
<proteinExistence type="inferred from homology"/>
<evidence type="ECO:0000313" key="5">
    <source>
        <dbReference type="EMBL" id="ETD72882.1"/>
    </source>
</evidence>
<keyword evidence="6" id="KW-1185">Reference proteome</keyword>
<dbReference type="Pfam" id="PF02954">
    <property type="entry name" value="HTH_8"/>
    <property type="match status" value="1"/>
</dbReference>
<reference evidence="5 6" key="1">
    <citation type="submission" date="2013-11" db="EMBL/GenBank/DDBJ databases">
        <title>Genomic analysis of Pelistega sp. HM-7.</title>
        <authorList>
            <person name="Kumbhare S.V."/>
            <person name="Shetty S.A."/>
            <person name="Sharma O."/>
            <person name="Dhotre D.P."/>
        </authorList>
    </citation>
    <scope>NUCLEOTIDE SEQUENCE [LARGE SCALE GENOMIC DNA]</scope>
    <source>
        <strain evidence="5 6">HM-7</strain>
    </source>
</reference>
<feature type="domain" description="DNA binding HTH" evidence="4">
    <location>
        <begin position="46"/>
        <end position="80"/>
    </location>
</feature>
<dbReference type="PRINTS" id="PR01590">
    <property type="entry name" value="HTHFIS"/>
</dbReference>
<sequence>MNSFDLKKMNKIDPIDKCITANLDAYFKELGDAPASNVWNMVMDGVEKAMLEKVMAYTNGNQSKAAEVLGITRNTLRKKLISNHLIDAS</sequence>
<keyword evidence="2 5" id="KW-0238">DNA-binding</keyword>
<comment type="similarity">
    <text evidence="1">Belongs to the transcriptional regulatory Fis family.</text>
</comment>
<accession>V8GAX6</accession>
<dbReference type="SUPFAM" id="SSF46689">
    <property type="entry name" value="Homeodomain-like"/>
    <property type="match status" value="1"/>
</dbReference>
<dbReference type="Proteomes" id="UP000018766">
    <property type="component" value="Unassembled WGS sequence"/>
</dbReference>
<evidence type="ECO:0000256" key="3">
    <source>
        <dbReference type="ARBA" id="ARBA00029540"/>
    </source>
</evidence>
<dbReference type="PIRSF" id="PIRSF002097">
    <property type="entry name" value="DNA-binding_Fis"/>
    <property type="match status" value="1"/>
</dbReference>
<dbReference type="GO" id="GO:0043565">
    <property type="term" value="F:sequence-specific DNA binding"/>
    <property type="evidence" value="ECO:0007669"/>
    <property type="project" value="InterPro"/>
</dbReference>
<evidence type="ECO:0000256" key="2">
    <source>
        <dbReference type="ARBA" id="ARBA00023125"/>
    </source>
</evidence>
<dbReference type="InterPro" id="IPR005412">
    <property type="entry name" value="Fis_DNA-bd"/>
</dbReference>
<dbReference type="PANTHER" id="PTHR47918:SF1">
    <property type="entry name" value="DNA-BINDING PROTEIN FIS"/>
    <property type="match status" value="1"/>
</dbReference>
<dbReference type="AlphaFoldDB" id="V8GAX6"/>
<protein>
    <recommendedName>
        <fullName evidence="3">Putative Fis-like DNA-binding protein</fullName>
    </recommendedName>
</protein>
<dbReference type="InterPro" id="IPR002197">
    <property type="entry name" value="HTH_Fis"/>
</dbReference>
<evidence type="ECO:0000313" key="6">
    <source>
        <dbReference type="Proteomes" id="UP000018766"/>
    </source>
</evidence>
<gene>
    <name evidence="5" type="ORF">V757_01405</name>
</gene>
<dbReference type="Gene3D" id="1.10.10.60">
    <property type="entry name" value="Homeodomain-like"/>
    <property type="match status" value="1"/>
</dbReference>
<dbReference type="InterPro" id="IPR009057">
    <property type="entry name" value="Homeodomain-like_sf"/>
</dbReference>
<evidence type="ECO:0000259" key="4">
    <source>
        <dbReference type="Pfam" id="PF02954"/>
    </source>
</evidence>
<comment type="caution">
    <text evidence="5">The sequence shown here is derived from an EMBL/GenBank/DDBJ whole genome shotgun (WGS) entry which is preliminary data.</text>
</comment>